<evidence type="ECO:0000256" key="1">
    <source>
        <dbReference type="SAM" id="MobiDB-lite"/>
    </source>
</evidence>
<sequence length="424" mass="48903">MIVNKPPYKCLSVFGSFTAATNGRIVGHNRTLFAVISGVSNFEDIHHFRSIAPCLVRPQYRLLSSFREVTPLKLFQKRFLSSNAGESTVADARHPRNLRAAIRPFVKLIHPDRYGDNDSARKTNAAALQTLNSMMDGLEEVISSDGAGIRPSSGLGRRYEIEFVVPTGGDRRSSSAADTTTETVTRRSIVLTFDVAVRPDQLRVRGRREISRLLKVAGLMSSEETEGWDREHGTLHGYIPKNEDGERGRGYGGDRFERNRLQREHKDRLRREYNVDWREEKRKHAKAVAAMERDLETLGICTEDMARDAVADLIGKRVKFFGTFDNIEKWMILRRLSMILEDYCDFLRMEDHAKMWGSLIITICNNSMYKRGRRSKLTYESGFKFSWDEHGILTVYIPHDFKDWEFLDEFNQNIPDYNIMEEKF</sequence>
<reference evidence="3" key="1">
    <citation type="submission" date="2021-01" db="EMBL/GenBank/DDBJ databases">
        <authorList>
            <person name="Corre E."/>
            <person name="Pelletier E."/>
            <person name="Niang G."/>
            <person name="Scheremetjew M."/>
            <person name="Finn R."/>
            <person name="Kale V."/>
            <person name="Holt S."/>
            <person name="Cochrane G."/>
            <person name="Meng A."/>
            <person name="Brown T."/>
            <person name="Cohen L."/>
        </authorList>
    </citation>
    <scope>NUCLEOTIDE SEQUENCE</scope>
    <source>
        <strain evidence="3">308</strain>
    </source>
</reference>
<gene>
    <name evidence="3" type="ORF">CHYS00102_LOCUS25255</name>
</gene>
<protein>
    <recommendedName>
        <fullName evidence="2">DUF4460 domain-containing protein</fullName>
    </recommendedName>
</protein>
<feature type="region of interest" description="Disordered" evidence="1">
    <location>
        <begin position="232"/>
        <end position="254"/>
    </location>
</feature>
<evidence type="ECO:0000259" key="2">
    <source>
        <dbReference type="Pfam" id="PF14687"/>
    </source>
</evidence>
<proteinExistence type="predicted"/>
<feature type="domain" description="DUF4460" evidence="2">
    <location>
        <begin position="96"/>
        <end position="141"/>
    </location>
</feature>
<evidence type="ECO:0000313" key="3">
    <source>
        <dbReference type="EMBL" id="CAD8898041.1"/>
    </source>
</evidence>
<dbReference type="EMBL" id="HBFR01034595">
    <property type="protein sequence ID" value="CAD8898041.1"/>
    <property type="molecule type" value="Transcribed_RNA"/>
</dbReference>
<name>A0A7S1BW80_9STRA</name>
<dbReference type="Pfam" id="PF14687">
    <property type="entry name" value="DUF4460"/>
    <property type="match status" value="1"/>
</dbReference>
<feature type="compositionally biased region" description="Basic and acidic residues" evidence="1">
    <location>
        <begin position="241"/>
        <end position="254"/>
    </location>
</feature>
<accession>A0A7S1BW80</accession>
<dbReference type="InterPro" id="IPR028031">
    <property type="entry name" value="DUF4460"/>
</dbReference>
<dbReference type="AlphaFoldDB" id="A0A7S1BW80"/>
<organism evidence="3">
    <name type="scientific">Corethron hystrix</name>
    <dbReference type="NCBI Taxonomy" id="216773"/>
    <lineage>
        <taxon>Eukaryota</taxon>
        <taxon>Sar</taxon>
        <taxon>Stramenopiles</taxon>
        <taxon>Ochrophyta</taxon>
        <taxon>Bacillariophyta</taxon>
        <taxon>Coscinodiscophyceae</taxon>
        <taxon>Corethrophycidae</taxon>
        <taxon>Corethrales</taxon>
        <taxon>Corethraceae</taxon>
        <taxon>Corethron</taxon>
    </lineage>
</organism>